<dbReference type="SUPFAM" id="SSF54211">
    <property type="entry name" value="Ribosomal protein S5 domain 2-like"/>
    <property type="match status" value="1"/>
</dbReference>
<dbReference type="KEGG" id="cln:UPTC3659_0271"/>
<dbReference type="GO" id="GO:0006446">
    <property type="term" value="P:regulation of translational initiation"/>
    <property type="evidence" value="ECO:0007669"/>
    <property type="project" value="TreeGrafter"/>
</dbReference>
<dbReference type="Proteomes" id="UP000031130">
    <property type="component" value="Chromosome"/>
</dbReference>
<evidence type="ECO:0000259" key="2">
    <source>
        <dbReference type="Pfam" id="PF01205"/>
    </source>
</evidence>
<reference evidence="3 4" key="1">
    <citation type="journal article" date="2014" name="Genome Biol. Evol.">
        <title>Comparative Genomics of the Campylobacter lari Group.</title>
        <authorList>
            <person name="Miller W.G."/>
            <person name="Yee E."/>
            <person name="Chapman M.H."/>
            <person name="Smith T.P."/>
            <person name="Bono J.L."/>
            <person name="Huynh S."/>
            <person name="Parker C.T."/>
            <person name="Vandamme P."/>
            <person name="Luong K."/>
            <person name="Korlach J."/>
        </authorList>
    </citation>
    <scope>NUCLEOTIDE SEQUENCE [LARGE SCALE GENOMIC DNA]</scope>
    <source>
        <strain evidence="4">RM3659</strain>
    </source>
</reference>
<proteinExistence type="inferred from homology"/>
<dbReference type="InterPro" id="IPR036956">
    <property type="entry name" value="Impact_N_sf"/>
</dbReference>
<comment type="similarity">
    <text evidence="1">Belongs to the IMPACT family.</text>
</comment>
<organism evidence="3 4">
    <name type="scientific">Campylobacter lari NCTC 11845</name>
    <dbReference type="NCBI Taxonomy" id="1388749"/>
    <lineage>
        <taxon>Bacteria</taxon>
        <taxon>Pseudomonadati</taxon>
        <taxon>Campylobacterota</taxon>
        <taxon>Epsilonproteobacteria</taxon>
        <taxon>Campylobacterales</taxon>
        <taxon>Campylobacteraceae</taxon>
        <taxon>Campylobacter</taxon>
    </lineage>
</organism>
<dbReference type="Pfam" id="PF01205">
    <property type="entry name" value="Impact_N"/>
    <property type="match status" value="1"/>
</dbReference>
<feature type="domain" description="Impact N-terminal" evidence="2">
    <location>
        <begin position="15"/>
        <end position="119"/>
    </location>
</feature>
<dbReference type="GO" id="GO:0005737">
    <property type="term" value="C:cytoplasm"/>
    <property type="evidence" value="ECO:0007669"/>
    <property type="project" value="TreeGrafter"/>
</dbReference>
<dbReference type="PANTHER" id="PTHR16301:SF20">
    <property type="entry name" value="IMPACT FAMILY MEMBER YIGZ"/>
    <property type="match status" value="1"/>
</dbReference>
<gene>
    <name evidence="3" type="ORF">UPTC3659_0271</name>
</gene>
<accession>A0A0A8HTL5</accession>
<dbReference type="InterPro" id="IPR020568">
    <property type="entry name" value="Ribosomal_Su5_D2-typ_SF"/>
</dbReference>
<dbReference type="PANTHER" id="PTHR16301">
    <property type="entry name" value="IMPACT-RELATED"/>
    <property type="match status" value="1"/>
</dbReference>
<evidence type="ECO:0000256" key="1">
    <source>
        <dbReference type="ARBA" id="ARBA00007665"/>
    </source>
</evidence>
<evidence type="ECO:0000313" key="3">
    <source>
        <dbReference type="EMBL" id="AJD01157.1"/>
    </source>
</evidence>
<dbReference type="InterPro" id="IPR001498">
    <property type="entry name" value="Impact_N"/>
</dbReference>
<dbReference type="HOGENOM" id="CLU_083552_1_2_7"/>
<protein>
    <recommendedName>
        <fullName evidence="2">Impact N-terminal domain-containing protein</fullName>
    </recommendedName>
</protein>
<dbReference type="RefSeq" id="WP_039625296.1">
    <property type="nucleotide sequence ID" value="NZ_CP007775.1"/>
</dbReference>
<dbReference type="EMBL" id="CP007775">
    <property type="protein sequence ID" value="AJD01157.1"/>
    <property type="molecule type" value="Genomic_DNA"/>
</dbReference>
<name>A0A0A8HTL5_CAMLA</name>
<dbReference type="InterPro" id="IPR023582">
    <property type="entry name" value="Impact"/>
</dbReference>
<dbReference type="OrthoDB" id="9813771at2"/>
<dbReference type="AlphaFoldDB" id="A0A0A8HTL5"/>
<evidence type="ECO:0000313" key="4">
    <source>
        <dbReference type="Proteomes" id="UP000031130"/>
    </source>
</evidence>
<dbReference type="Gene3D" id="3.30.230.30">
    <property type="entry name" value="Impact, N-terminal domain"/>
    <property type="match status" value="1"/>
</dbReference>
<sequence>MKTIDQIYQAKIEIKKSTFLSFLCPFEDFQTLMQKLRNEHLKAVHFVYAYRYLNEFDQIIEDKSDDGEPKGTSAMPCLNVLRGALLVNCAVIVVRYFGGIKLGTGGLVRAYSEATNEAILNATLLEFEAKNILNLNIPFHLYARFEHFLNKNNISYEKKFQENVELILSVNAKEEEEFKKFAKEFEFSGLVWK</sequence>